<feature type="transmembrane region" description="Helical" evidence="4">
    <location>
        <begin position="37"/>
        <end position="62"/>
    </location>
</feature>
<keyword evidence="3 4" id="KW-0472">Membrane</keyword>
<reference evidence="6 7" key="1">
    <citation type="journal article" date="2015" name="BMC Genomics">
        <title>Genome mining reveals unlocked bioactive potential of marine Gram-negative bacteria.</title>
        <authorList>
            <person name="Machado H."/>
            <person name="Sonnenschein E.C."/>
            <person name="Melchiorsen J."/>
            <person name="Gram L."/>
        </authorList>
    </citation>
    <scope>NUCLEOTIDE SEQUENCE [LARGE SCALE GENOMIC DNA]</scope>
    <source>
        <strain evidence="6 7">S2471</strain>
    </source>
</reference>
<gene>
    <name evidence="6" type="ORF">TW77_00210</name>
</gene>
<feature type="transmembrane region" description="Helical" evidence="4">
    <location>
        <begin position="238"/>
        <end position="258"/>
    </location>
</feature>
<keyword evidence="7" id="KW-1185">Reference proteome</keyword>
<dbReference type="InterPro" id="IPR011701">
    <property type="entry name" value="MFS"/>
</dbReference>
<feature type="transmembrane region" description="Helical" evidence="4">
    <location>
        <begin position="126"/>
        <end position="150"/>
    </location>
</feature>
<dbReference type="EMBL" id="JXYA01000001">
    <property type="protein sequence ID" value="KJZ13360.1"/>
    <property type="molecule type" value="Genomic_DNA"/>
</dbReference>
<dbReference type="Gene3D" id="1.20.1250.20">
    <property type="entry name" value="MFS general substrate transporter like domains"/>
    <property type="match status" value="1"/>
</dbReference>
<feature type="transmembrane region" description="Helical" evidence="4">
    <location>
        <begin position="295"/>
        <end position="314"/>
    </location>
</feature>
<comment type="caution">
    <text evidence="6">The sequence shown here is derived from an EMBL/GenBank/DDBJ whole genome shotgun (WGS) entry which is preliminary data.</text>
</comment>
<dbReference type="RefSeq" id="WP_046002954.1">
    <property type="nucleotide sequence ID" value="NZ_JXYA01000001.1"/>
</dbReference>
<evidence type="ECO:0000256" key="2">
    <source>
        <dbReference type="ARBA" id="ARBA00022989"/>
    </source>
</evidence>
<protein>
    <submittedName>
        <fullName evidence="6">Major facilitator transporter</fullName>
    </submittedName>
</protein>
<dbReference type="PANTHER" id="PTHR23534">
    <property type="entry name" value="MFS PERMEASE"/>
    <property type="match status" value="1"/>
</dbReference>
<evidence type="ECO:0000313" key="7">
    <source>
        <dbReference type="Proteomes" id="UP000033452"/>
    </source>
</evidence>
<dbReference type="Pfam" id="PF07690">
    <property type="entry name" value="MFS_1"/>
    <property type="match status" value="1"/>
</dbReference>
<dbReference type="OrthoDB" id="8558006at2"/>
<dbReference type="Proteomes" id="UP000033452">
    <property type="component" value="Unassembled WGS sequence"/>
</dbReference>
<keyword evidence="2 4" id="KW-1133">Transmembrane helix</keyword>
<keyword evidence="1 4" id="KW-0812">Transmembrane</keyword>
<accession>A0A0F4R1G9</accession>
<dbReference type="SUPFAM" id="SSF103473">
    <property type="entry name" value="MFS general substrate transporter"/>
    <property type="match status" value="1"/>
</dbReference>
<proteinExistence type="predicted"/>
<feature type="domain" description="Major facilitator superfamily (MFS) profile" evidence="5">
    <location>
        <begin position="202"/>
        <end position="391"/>
    </location>
</feature>
<dbReference type="InterPro" id="IPR036259">
    <property type="entry name" value="MFS_trans_sf"/>
</dbReference>
<dbReference type="PANTHER" id="PTHR23534:SF1">
    <property type="entry name" value="MAJOR FACILITATOR SUPERFAMILY PROTEIN"/>
    <property type="match status" value="1"/>
</dbReference>
<evidence type="ECO:0000313" key="6">
    <source>
        <dbReference type="EMBL" id="KJZ13360.1"/>
    </source>
</evidence>
<dbReference type="GO" id="GO:0022857">
    <property type="term" value="F:transmembrane transporter activity"/>
    <property type="evidence" value="ECO:0007669"/>
    <property type="project" value="InterPro"/>
</dbReference>
<evidence type="ECO:0000259" key="5">
    <source>
        <dbReference type="PROSITE" id="PS50850"/>
    </source>
</evidence>
<feature type="transmembrane region" description="Helical" evidence="4">
    <location>
        <begin position="360"/>
        <end position="378"/>
    </location>
</feature>
<sequence length="391" mass="41541">MNKNVLLLACCQGLITTGNILLVTISALVGQLLSPSAALTTLPVAMQMAGLLMATIPASLIMAKTGRRLGFSLGNLVGISGTLLGVWALRESDFALFCVATTLIGIGIGFATLYRFAAIEASDKPATAISTIMASGVVAAILGPNLAVWVNEVYPALNYANSFVALSGLYVLALLLLQGVRFTEVDPHTTEAPARTLKEIVAQKQFQLAVLVAMISYSVMNFLMTATPLAMHRHGFDLADSALVIEWHVLGMFLPSFFTGKLIERFGARVMILLGCVLYLASAGINLLGVSHWHFLLALFALGVGWNFMFISATQLVSQTYAPQERAKAQACNEFLVFSMVVASSLSAGFLEATVGWQTLNLWSMPVVVAALIATLVLSRGSVTPARLPAG</sequence>
<dbReference type="PATRIC" id="fig|43658.5.peg.40"/>
<feature type="transmembrane region" description="Helical" evidence="4">
    <location>
        <begin position="335"/>
        <end position="354"/>
    </location>
</feature>
<feature type="transmembrane region" description="Helical" evidence="4">
    <location>
        <begin position="156"/>
        <end position="177"/>
    </location>
</feature>
<evidence type="ECO:0000256" key="4">
    <source>
        <dbReference type="SAM" id="Phobius"/>
    </source>
</evidence>
<feature type="transmembrane region" description="Helical" evidence="4">
    <location>
        <begin position="94"/>
        <end position="114"/>
    </location>
</feature>
<dbReference type="PROSITE" id="PS50850">
    <property type="entry name" value="MFS"/>
    <property type="match status" value="1"/>
</dbReference>
<evidence type="ECO:0000256" key="1">
    <source>
        <dbReference type="ARBA" id="ARBA00022692"/>
    </source>
</evidence>
<feature type="transmembrane region" description="Helical" evidence="4">
    <location>
        <begin position="208"/>
        <end position="226"/>
    </location>
</feature>
<name>A0A0F4R1G9_9GAMM</name>
<feature type="transmembrane region" description="Helical" evidence="4">
    <location>
        <begin position="69"/>
        <end position="88"/>
    </location>
</feature>
<evidence type="ECO:0000256" key="3">
    <source>
        <dbReference type="ARBA" id="ARBA00023136"/>
    </source>
</evidence>
<dbReference type="AlphaFoldDB" id="A0A0F4R1G9"/>
<organism evidence="6 7">
    <name type="scientific">Pseudoalteromonas rubra</name>
    <dbReference type="NCBI Taxonomy" id="43658"/>
    <lineage>
        <taxon>Bacteria</taxon>
        <taxon>Pseudomonadati</taxon>
        <taxon>Pseudomonadota</taxon>
        <taxon>Gammaproteobacteria</taxon>
        <taxon>Alteromonadales</taxon>
        <taxon>Pseudoalteromonadaceae</taxon>
        <taxon>Pseudoalteromonas</taxon>
    </lineage>
</organism>
<dbReference type="InterPro" id="IPR020846">
    <property type="entry name" value="MFS_dom"/>
</dbReference>
<feature type="transmembrane region" description="Helical" evidence="4">
    <location>
        <begin position="270"/>
        <end position="289"/>
    </location>
</feature>